<organism evidence="1 2">
    <name type="scientific">Alicyclobacillus mengziensis</name>
    <dbReference type="NCBI Taxonomy" id="2931921"/>
    <lineage>
        <taxon>Bacteria</taxon>
        <taxon>Bacillati</taxon>
        <taxon>Bacillota</taxon>
        <taxon>Bacilli</taxon>
        <taxon>Bacillales</taxon>
        <taxon>Alicyclobacillaceae</taxon>
        <taxon>Alicyclobacillus</taxon>
    </lineage>
</organism>
<protein>
    <submittedName>
        <fullName evidence="1">Uncharacterized protein</fullName>
    </submittedName>
</protein>
<accession>A0A9X7Z9S6</accession>
<evidence type="ECO:0000313" key="1">
    <source>
        <dbReference type="EMBL" id="QSO50105.1"/>
    </source>
</evidence>
<dbReference type="KEGG" id="afx:JZ786_24630"/>
<reference evidence="1 2" key="1">
    <citation type="submission" date="2021-02" db="EMBL/GenBank/DDBJ databases">
        <title>Alicyclobacillus curvatus sp. nov. and Alicyclobacillus mengziensis sp. nov., two acidophilic bacteria isolated from acid mine drainage.</title>
        <authorList>
            <person name="Huang Y."/>
        </authorList>
    </citation>
    <scope>NUCLEOTIDE SEQUENCE [LARGE SCALE GENOMIC DNA]</scope>
    <source>
        <strain evidence="1 2">S30H14</strain>
        <plasmid evidence="1 2">unnamed</plasmid>
    </source>
</reference>
<keyword evidence="2" id="KW-1185">Reference proteome</keyword>
<evidence type="ECO:0000313" key="2">
    <source>
        <dbReference type="Proteomes" id="UP000663505"/>
    </source>
</evidence>
<dbReference type="PROSITE" id="PS51257">
    <property type="entry name" value="PROKAR_LIPOPROTEIN"/>
    <property type="match status" value="1"/>
</dbReference>
<keyword evidence="1" id="KW-0614">Plasmid</keyword>
<dbReference type="Proteomes" id="UP000663505">
    <property type="component" value="Plasmid unnamed"/>
</dbReference>
<dbReference type="AlphaFoldDB" id="A0A9X7Z9S6"/>
<gene>
    <name evidence="1" type="ORF">JZ786_24630</name>
</gene>
<dbReference type="EMBL" id="CP071183">
    <property type="protein sequence ID" value="QSO50105.1"/>
    <property type="molecule type" value="Genomic_DNA"/>
</dbReference>
<sequence length="348" mass="38310">MKTSVLLISSVLVLAGCGTTQSHLPGGNVTTPHSQPKLPPQLYVVKTTNQLGGQTFDPQGVLSHDQVMLPPQITANNQSLFVVWGARDSKGDDYFYISVEQNGKWTQVDNKIKIGHLVDWSKSYVNSNTYYNVSDYPYQNQTSSIWAISWDDNGKETSAGNIYKGPLFGYYNVISNTGKSTFLIRKSSSSTHYEILNANHQTATFNDTLNRIENVADPNQPMLFDSANDTLYFGNGHLEALNLKSGKPLFDASGQDKFVDLGTLNGATFSNVGNLVFDQSGVNDTPGKTIDILMTKPDLTPVGTFLGEFSNTFTDSYLHWSNDNQLAVLAISTYQDQPAIEETILKFS</sequence>
<proteinExistence type="predicted"/>
<geneLocation type="plasmid" evidence="1 2">
    <name>unnamed</name>
</geneLocation>
<name>A0A9X7Z9S6_9BACL</name>
<dbReference type="RefSeq" id="WP_206659406.1">
    <property type="nucleotide sequence ID" value="NZ_CP071183.1"/>
</dbReference>